<accession>A0ABU8LED3</accession>
<protein>
    <submittedName>
        <fullName evidence="1">Erythromycin esterase family protein</fullName>
    </submittedName>
</protein>
<dbReference type="Proteomes" id="UP001371224">
    <property type="component" value="Unassembled WGS sequence"/>
</dbReference>
<proteinExistence type="predicted"/>
<dbReference type="PANTHER" id="PTHR31299">
    <property type="entry name" value="ESTERASE, PUTATIVE (AFU_ORTHOLOGUE AFUA_1G05850)-RELATED"/>
    <property type="match status" value="1"/>
</dbReference>
<dbReference type="Pfam" id="PF05139">
    <property type="entry name" value="Erythro_esteras"/>
    <property type="match status" value="1"/>
</dbReference>
<sequence>MSPIPVHDSPDRPTFDVSAWDGDDPVTAGALAPLASGSTVIGIGESAHFVAEFNDARVRIVERLATAHDVTAVALEIGHDEAPAIQEWLCGAREELLKELVGPLTYALYGSFLTELRRRLPVDHGLRVLGVDLPNALTIEPSLAPLAAIIAQIDPDATELAEQARKLAQNVTGGSAAASATAWMGLDRATQDALTVAVARLQGRVDAIGGARAESSDADAWRTARQLATTAATTDLMLRAMADLFSGGGRIDDTTLRERFVASRLLEAVEGLQPGERIAYVAHNNHIQKAPVLFGGVLTAYPAGSFLATALGGRYTAIAVTHRDDTVPEMVYPATTDVGFRVERVDAAPIDADGFEGAVRGDAQRLPVTVVRPASATSAAGASSASADDTLTTMRSQSATTELSISAFDAALVFATASTDPILGDLNLLG</sequence>
<dbReference type="PANTHER" id="PTHR31299:SF0">
    <property type="entry name" value="ESTERASE, PUTATIVE (AFU_ORTHOLOGUE AFUA_1G05850)-RELATED"/>
    <property type="match status" value="1"/>
</dbReference>
<dbReference type="InterPro" id="IPR052036">
    <property type="entry name" value="Hydrolase/PRTase-associated"/>
</dbReference>
<dbReference type="SUPFAM" id="SSF159501">
    <property type="entry name" value="EreA/ChaN-like"/>
    <property type="match status" value="1"/>
</dbReference>
<dbReference type="InterPro" id="IPR007815">
    <property type="entry name" value="Emycin_Estase"/>
</dbReference>
<dbReference type="Gene3D" id="3.40.1660.10">
    <property type="entry name" value="EreA-like (biosynthetic domain)"/>
    <property type="match status" value="1"/>
</dbReference>
<dbReference type="RefSeq" id="WP_337332816.1">
    <property type="nucleotide sequence ID" value="NZ_JBBDGM010000011.1"/>
</dbReference>
<dbReference type="EMBL" id="JBBDGM010000011">
    <property type="protein sequence ID" value="MEJ1089164.1"/>
    <property type="molecule type" value="Genomic_DNA"/>
</dbReference>
<keyword evidence="2" id="KW-1185">Reference proteome</keyword>
<dbReference type="CDD" id="cd14728">
    <property type="entry name" value="Ere-like"/>
    <property type="match status" value="1"/>
</dbReference>
<reference evidence="1 2" key="1">
    <citation type="submission" date="2024-02" db="EMBL/GenBank/DDBJ databases">
        <authorList>
            <person name="Saticioglu I.B."/>
        </authorList>
    </citation>
    <scope>NUCLEOTIDE SEQUENCE [LARGE SCALE GENOMIC DNA]</scope>
    <source>
        <strain evidence="1 2">Mu-80</strain>
    </source>
</reference>
<name>A0ABU8LED3_9MICO</name>
<evidence type="ECO:0000313" key="2">
    <source>
        <dbReference type="Proteomes" id="UP001371224"/>
    </source>
</evidence>
<organism evidence="1 2">
    <name type="scientific">Microbacterium bandirmense</name>
    <dbReference type="NCBI Taxonomy" id="3122050"/>
    <lineage>
        <taxon>Bacteria</taxon>
        <taxon>Bacillati</taxon>
        <taxon>Actinomycetota</taxon>
        <taxon>Actinomycetes</taxon>
        <taxon>Micrococcales</taxon>
        <taxon>Microbacteriaceae</taxon>
        <taxon>Microbacterium</taxon>
    </lineage>
</organism>
<evidence type="ECO:0000313" key="1">
    <source>
        <dbReference type="EMBL" id="MEJ1089164.1"/>
    </source>
</evidence>
<gene>
    <name evidence="1" type="ORF">WDU99_12655</name>
</gene>
<comment type="caution">
    <text evidence="1">The sequence shown here is derived from an EMBL/GenBank/DDBJ whole genome shotgun (WGS) entry which is preliminary data.</text>
</comment>